<dbReference type="EMBL" id="JAEKLZ010000266">
    <property type="protein sequence ID" value="MBW8727293.1"/>
    <property type="molecule type" value="Genomic_DNA"/>
</dbReference>
<dbReference type="NCBIfam" id="NF033788">
    <property type="entry name" value="HTH_metalloreg"/>
    <property type="match status" value="1"/>
</dbReference>
<dbReference type="SUPFAM" id="SSF46785">
    <property type="entry name" value="Winged helix' DNA-binding domain"/>
    <property type="match status" value="1"/>
</dbReference>
<dbReference type="InterPro" id="IPR001845">
    <property type="entry name" value="HTH_ArsR_DNA-bd_dom"/>
</dbReference>
<feature type="domain" description="HTH arsR-type" evidence="4">
    <location>
        <begin position="2"/>
        <end position="96"/>
    </location>
</feature>
<dbReference type="CDD" id="cd00090">
    <property type="entry name" value="HTH_ARSR"/>
    <property type="match status" value="1"/>
</dbReference>
<accession>A0A952FM80</accession>
<evidence type="ECO:0000259" key="4">
    <source>
        <dbReference type="PROSITE" id="PS50987"/>
    </source>
</evidence>
<evidence type="ECO:0000256" key="1">
    <source>
        <dbReference type="ARBA" id="ARBA00023015"/>
    </source>
</evidence>
<dbReference type="Pfam" id="PF12840">
    <property type="entry name" value="HTH_20"/>
    <property type="match status" value="1"/>
</dbReference>
<dbReference type="PANTHER" id="PTHR33154">
    <property type="entry name" value="TRANSCRIPTIONAL REGULATOR, ARSR FAMILY"/>
    <property type="match status" value="1"/>
</dbReference>
<dbReference type="InterPro" id="IPR036388">
    <property type="entry name" value="WH-like_DNA-bd_sf"/>
</dbReference>
<evidence type="ECO:0000256" key="3">
    <source>
        <dbReference type="ARBA" id="ARBA00023163"/>
    </source>
</evidence>
<keyword evidence="3" id="KW-0804">Transcription</keyword>
<dbReference type="Gene3D" id="1.10.10.10">
    <property type="entry name" value="Winged helix-like DNA-binding domain superfamily/Winged helix DNA-binding domain"/>
    <property type="match status" value="1"/>
</dbReference>
<sequence>MNSEAGSVSIDGVLRALADPTRRQLYERLVRSEASIARLTEQVPISQPAVSQHIAALRAAGLLRERRQGRSTFYRADPKDLSPLIDWIARQDAFWRDALVRLDTLLSEEDQ</sequence>
<organism evidence="5 6">
    <name type="scientific">Inquilinus limosus</name>
    <dbReference type="NCBI Taxonomy" id="171674"/>
    <lineage>
        <taxon>Bacteria</taxon>
        <taxon>Pseudomonadati</taxon>
        <taxon>Pseudomonadota</taxon>
        <taxon>Alphaproteobacteria</taxon>
        <taxon>Rhodospirillales</taxon>
        <taxon>Rhodospirillaceae</taxon>
        <taxon>Inquilinus</taxon>
    </lineage>
</organism>
<dbReference type="Proteomes" id="UP000700706">
    <property type="component" value="Unassembled WGS sequence"/>
</dbReference>
<evidence type="ECO:0000313" key="5">
    <source>
        <dbReference type="EMBL" id="MBW8727293.1"/>
    </source>
</evidence>
<dbReference type="GO" id="GO:0003700">
    <property type="term" value="F:DNA-binding transcription factor activity"/>
    <property type="evidence" value="ECO:0007669"/>
    <property type="project" value="InterPro"/>
</dbReference>
<proteinExistence type="predicted"/>
<evidence type="ECO:0000313" key="6">
    <source>
        <dbReference type="Proteomes" id="UP000700706"/>
    </source>
</evidence>
<dbReference type="PRINTS" id="PR00778">
    <property type="entry name" value="HTHARSR"/>
</dbReference>
<keyword evidence="2" id="KW-0238">DNA-binding</keyword>
<keyword evidence="1" id="KW-0805">Transcription regulation</keyword>
<dbReference type="InterPro" id="IPR011991">
    <property type="entry name" value="ArsR-like_HTH"/>
</dbReference>
<gene>
    <name evidence="5" type="ORF">JF625_19365</name>
</gene>
<reference evidence="5" key="1">
    <citation type="submission" date="2020-06" db="EMBL/GenBank/DDBJ databases">
        <title>Stable isotope informed genome-resolved metagenomics uncovers potential trophic interactions in rhizosphere soil.</title>
        <authorList>
            <person name="Starr E.P."/>
            <person name="Shi S."/>
            <person name="Blazewicz S.J."/>
            <person name="Koch B.J."/>
            <person name="Probst A.J."/>
            <person name="Hungate B.A."/>
            <person name="Pett-Ridge J."/>
            <person name="Firestone M.K."/>
            <person name="Banfield J.F."/>
        </authorList>
    </citation>
    <scope>NUCLEOTIDE SEQUENCE</scope>
    <source>
        <strain evidence="5">YM_69_17</strain>
    </source>
</reference>
<comment type="caution">
    <text evidence="5">The sequence shown here is derived from an EMBL/GenBank/DDBJ whole genome shotgun (WGS) entry which is preliminary data.</text>
</comment>
<dbReference type="PANTHER" id="PTHR33154:SF33">
    <property type="entry name" value="TRANSCRIPTIONAL REPRESSOR SDPR"/>
    <property type="match status" value="1"/>
</dbReference>
<dbReference type="InterPro" id="IPR036390">
    <property type="entry name" value="WH_DNA-bd_sf"/>
</dbReference>
<protein>
    <submittedName>
        <fullName evidence="5">Winged helix-turn-helix transcriptional regulator</fullName>
    </submittedName>
</protein>
<dbReference type="GO" id="GO:0003677">
    <property type="term" value="F:DNA binding"/>
    <property type="evidence" value="ECO:0007669"/>
    <property type="project" value="UniProtKB-KW"/>
</dbReference>
<dbReference type="PROSITE" id="PS50987">
    <property type="entry name" value="HTH_ARSR_2"/>
    <property type="match status" value="1"/>
</dbReference>
<dbReference type="AlphaFoldDB" id="A0A952FM80"/>
<dbReference type="SMART" id="SM00418">
    <property type="entry name" value="HTH_ARSR"/>
    <property type="match status" value="1"/>
</dbReference>
<name>A0A952FM80_9PROT</name>
<evidence type="ECO:0000256" key="2">
    <source>
        <dbReference type="ARBA" id="ARBA00023125"/>
    </source>
</evidence>
<dbReference type="InterPro" id="IPR051081">
    <property type="entry name" value="HTH_MetalResp_TranReg"/>
</dbReference>